<keyword evidence="5" id="KW-1185">Reference proteome</keyword>
<dbReference type="Pfam" id="PF12697">
    <property type="entry name" value="Abhydrolase_6"/>
    <property type="match status" value="1"/>
</dbReference>
<dbReference type="SUPFAM" id="SSF53474">
    <property type="entry name" value="alpha/beta-Hydrolases"/>
    <property type="match status" value="1"/>
</dbReference>
<feature type="domain" description="AB hydrolase-1" evidence="3">
    <location>
        <begin position="95"/>
        <end position="365"/>
    </location>
</feature>
<protein>
    <recommendedName>
        <fullName evidence="3">AB hydrolase-1 domain-containing protein</fullName>
    </recommendedName>
</protein>
<evidence type="ECO:0000256" key="2">
    <source>
        <dbReference type="SAM" id="SignalP"/>
    </source>
</evidence>
<evidence type="ECO:0000259" key="3">
    <source>
        <dbReference type="Pfam" id="PF12697"/>
    </source>
</evidence>
<dbReference type="Proteomes" id="UP000823749">
    <property type="component" value="Chromosome 13"/>
</dbReference>
<reference evidence="4 5" key="1">
    <citation type="submission" date="2020-08" db="EMBL/GenBank/DDBJ databases">
        <title>Plant Genome Project.</title>
        <authorList>
            <person name="Zhang R.-G."/>
        </authorList>
    </citation>
    <scope>NUCLEOTIDE SEQUENCE [LARGE SCALE GENOMIC DNA]</scope>
    <source>
        <strain evidence="4">WSP0</strain>
        <tissue evidence="4">Leaf</tissue>
    </source>
</reference>
<evidence type="ECO:0000313" key="4">
    <source>
        <dbReference type="EMBL" id="KAG5515778.1"/>
    </source>
</evidence>
<keyword evidence="2" id="KW-0732">Signal</keyword>
<dbReference type="Gene3D" id="3.40.50.1820">
    <property type="entry name" value="alpha/beta hydrolase"/>
    <property type="match status" value="1"/>
</dbReference>
<dbReference type="AlphaFoldDB" id="A0AAV6HPJ9"/>
<feature type="compositionally biased region" description="Low complexity" evidence="1">
    <location>
        <begin position="40"/>
        <end position="58"/>
    </location>
</feature>
<dbReference type="GO" id="GO:0016787">
    <property type="term" value="F:hydrolase activity"/>
    <property type="evidence" value="ECO:0007669"/>
    <property type="project" value="UniProtKB-ARBA"/>
</dbReference>
<feature type="chain" id="PRO_5044023174" description="AB hydrolase-1 domain-containing protein" evidence="2">
    <location>
        <begin position="18"/>
        <end position="390"/>
    </location>
</feature>
<feature type="compositionally biased region" description="Pro residues" evidence="1">
    <location>
        <begin position="24"/>
        <end position="39"/>
    </location>
</feature>
<evidence type="ECO:0000313" key="5">
    <source>
        <dbReference type="Proteomes" id="UP000823749"/>
    </source>
</evidence>
<proteinExistence type="predicted"/>
<dbReference type="EMBL" id="JACTNZ010000013">
    <property type="protein sequence ID" value="KAG5515778.1"/>
    <property type="molecule type" value="Genomic_DNA"/>
</dbReference>
<dbReference type="PANTHER" id="PTHR45763">
    <property type="entry name" value="HYDROLASE, ALPHA/BETA FOLD FAMILY PROTEIN, EXPRESSED-RELATED"/>
    <property type="match status" value="1"/>
</dbReference>
<dbReference type="FunFam" id="3.40.50.1820:FF:000270">
    <property type="entry name" value="Alpha/beta-Hydrolases superfamily protein"/>
    <property type="match status" value="1"/>
</dbReference>
<organism evidence="4 5">
    <name type="scientific">Rhododendron griersonianum</name>
    <dbReference type="NCBI Taxonomy" id="479676"/>
    <lineage>
        <taxon>Eukaryota</taxon>
        <taxon>Viridiplantae</taxon>
        <taxon>Streptophyta</taxon>
        <taxon>Embryophyta</taxon>
        <taxon>Tracheophyta</taxon>
        <taxon>Spermatophyta</taxon>
        <taxon>Magnoliopsida</taxon>
        <taxon>eudicotyledons</taxon>
        <taxon>Gunneridae</taxon>
        <taxon>Pentapetalae</taxon>
        <taxon>asterids</taxon>
        <taxon>Ericales</taxon>
        <taxon>Ericaceae</taxon>
        <taxon>Ericoideae</taxon>
        <taxon>Rhodoreae</taxon>
        <taxon>Rhododendron</taxon>
    </lineage>
</organism>
<name>A0AAV6HPJ9_9ERIC</name>
<sequence>MVFRRAVMALLGCLGIAYKTTKPSPAPPESTEPPPPPPHQSSSSSSSKPSSSLSSSPSDGDDVGVVGESRIRLRDGRFLAYTERGVPKNKSKFRVIIVHGFGSSKEMSFLAPQEIMDELGVHLVLFDRAGYGESDPNPKRSLESEATDIQELADKLELGSKFYVIGVSLGNYPTWSCLTQLPHRQEHSLQNLSFLLLAGVAMVVPTINYNWPSLPGDLTKDDFRKSLTQWALRAARYTPGLVRWWLTQKNFRSSSVLDKNPRFFSTKDLEVLKNTPGYQLLSKNKLQQQGVFDSLRRDFIAAFGKWDFDPLELVNPFPKNESSVHIWQGYEDKVVPFPLQRYVSSKLPWIRYHEVPDGGHLLVYDSDVCEAILRSLLLGEDPPLYRPKLS</sequence>
<evidence type="ECO:0000256" key="1">
    <source>
        <dbReference type="SAM" id="MobiDB-lite"/>
    </source>
</evidence>
<comment type="caution">
    <text evidence="4">The sequence shown here is derived from an EMBL/GenBank/DDBJ whole genome shotgun (WGS) entry which is preliminary data.</text>
</comment>
<gene>
    <name evidence="4" type="ORF">RHGRI_036729</name>
</gene>
<dbReference type="InterPro" id="IPR029058">
    <property type="entry name" value="AB_hydrolase_fold"/>
</dbReference>
<dbReference type="PANTHER" id="PTHR45763:SF28">
    <property type="entry name" value="ALPHA_BETA-HYDROLASES SUPERFAMILY PROTEIN"/>
    <property type="match status" value="1"/>
</dbReference>
<accession>A0AAV6HPJ9</accession>
<feature type="signal peptide" evidence="2">
    <location>
        <begin position="1"/>
        <end position="17"/>
    </location>
</feature>
<feature type="region of interest" description="Disordered" evidence="1">
    <location>
        <begin position="20"/>
        <end position="67"/>
    </location>
</feature>
<dbReference type="InterPro" id="IPR000073">
    <property type="entry name" value="AB_hydrolase_1"/>
</dbReference>